<gene>
    <name evidence="9" type="ORF">QJS04_geneDACA002441</name>
</gene>
<keyword evidence="4" id="KW-0997">Cell inner membrane</keyword>
<dbReference type="Pfam" id="PF03222">
    <property type="entry name" value="Trp_Tyr_perm"/>
    <property type="match status" value="1"/>
</dbReference>
<evidence type="ECO:0000313" key="10">
    <source>
        <dbReference type="Proteomes" id="UP001179952"/>
    </source>
</evidence>
<dbReference type="AlphaFoldDB" id="A0AAV9A814"/>
<evidence type="ECO:0000256" key="6">
    <source>
        <dbReference type="ARBA" id="ARBA00022989"/>
    </source>
</evidence>
<evidence type="ECO:0000256" key="8">
    <source>
        <dbReference type="SAM" id="Phobius"/>
    </source>
</evidence>
<dbReference type="InterPro" id="IPR018227">
    <property type="entry name" value="Amino_acid_transport_2"/>
</dbReference>
<keyword evidence="10" id="KW-1185">Reference proteome</keyword>
<keyword evidence="6 8" id="KW-1133">Transmembrane helix</keyword>
<comment type="subcellular location">
    <subcellularLocation>
        <location evidence="1">Cell inner membrane</location>
        <topology evidence="1">Multi-pass membrane protein</topology>
    </subcellularLocation>
</comment>
<dbReference type="GO" id="GO:0003333">
    <property type="term" value="P:amino acid transmembrane transport"/>
    <property type="evidence" value="ECO:0007669"/>
    <property type="project" value="InterPro"/>
</dbReference>
<dbReference type="EMBL" id="JAUJYN010000011">
    <property type="protein sequence ID" value="KAK1260246.1"/>
    <property type="molecule type" value="Genomic_DNA"/>
</dbReference>
<organism evidence="9 10">
    <name type="scientific">Acorus gramineus</name>
    <name type="common">Dwarf sweet flag</name>
    <dbReference type="NCBI Taxonomy" id="55184"/>
    <lineage>
        <taxon>Eukaryota</taxon>
        <taxon>Viridiplantae</taxon>
        <taxon>Streptophyta</taxon>
        <taxon>Embryophyta</taxon>
        <taxon>Tracheophyta</taxon>
        <taxon>Spermatophyta</taxon>
        <taxon>Magnoliopsida</taxon>
        <taxon>Liliopsida</taxon>
        <taxon>Acoraceae</taxon>
        <taxon>Acorus</taxon>
    </lineage>
</organism>
<sequence>MAQETLGDWGGNLATVTYIFLAYTSIIAYTCKSGELLSHLVDYFPVPVLGVLFTTLITFFILLGGTSTTDWVNQWLTASMIG</sequence>
<feature type="transmembrane region" description="Helical" evidence="8">
    <location>
        <begin position="43"/>
        <end position="63"/>
    </location>
</feature>
<dbReference type="GO" id="GO:0005886">
    <property type="term" value="C:plasma membrane"/>
    <property type="evidence" value="ECO:0007669"/>
    <property type="project" value="UniProtKB-SubCell"/>
</dbReference>
<keyword evidence="5 8" id="KW-0812">Transmembrane</keyword>
<reference evidence="9" key="1">
    <citation type="journal article" date="2023" name="Nat. Commun.">
        <title>Diploid and tetraploid genomes of Acorus and the evolution of monocots.</title>
        <authorList>
            <person name="Ma L."/>
            <person name="Liu K.W."/>
            <person name="Li Z."/>
            <person name="Hsiao Y.Y."/>
            <person name="Qi Y."/>
            <person name="Fu T."/>
            <person name="Tang G.D."/>
            <person name="Zhang D."/>
            <person name="Sun W.H."/>
            <person name="Liu D.K."/>
            <person name="Li Y."/>
            <person name="Chen G.Z."/>
            <person name="Liu X.D."/>
            <person name="Liao X.Y."/>
            <person name="Jiang Y.T."/>
            <person name="Yu X."/>
            <person name="Hao Y."/>
            <person name="Huang J."/>
            <person name="Zhao X.W."/>
            <person name="Ke S."/>
            <person name="Chen Y.Y."/>
            <person name="Wu W.L."/>
            <person name="Hsu J.L."/>
            <person name="Lin Y.F."/>
            <person name="Huang M.D."/>
            <person name="Li C.Y."/>
            <person name="Huang L."/>
            <person name="Wang Z.W."/>
            <person name="Zhao X."/>
            <person name="Zhong W.Y."/>
            <person name="Peng D.H."/>
            <person name="Ahmad S."/>
            <person name="Lan S."/>
            <person name="Zhang J.S."/>
            <person name="Tsai W.C."/>
            <person name="Van de Peer Y."/>
            <person name="Liu Z.J."/>
        </authorList>
    </citation>
    <scope>NUCLEOTIDE SEQUENCE</scope>
    <source>
        <strain evidence="9">SCP</strain>
    </source>
</reference>
<name>A0AAV9A814_ACOGR</name>
<accession>A0AAV9A814</accession>
<evidence type="ECO:0000256" key="4">
    <source>
        <dbReference type="ARBA" id="ARBA00022519"/>
    </source>
</evidence>
<reference evidence="9" key="2">
    <citation type="submission" date="2023-06" db="EMBL/GenBank/DDBJ databases">
        <authorList>
            <person name="Ma L."/>
            <person name="Liu K.-W."/>
            <person name="Li Z."/>
            <person name="Hsiao Y.-Y."/>
            <person name="Qi Y."/>
            <person name="Fu T."/>
            <person name="Tang G."/>
            <person name="Zhang D."/>
            <person name="Sun W.-H."/>
            <person name="Liu D.-K."/>
            <person name="Li Y."/>
            <person name="Chen G.-Z."/>
            <person name="Liu X.-D."/>
            <person name="Liao X.-Y."/>
            <person name="Jiang Y.-T."/>
            <person name="Yu X."/>
            <person name="Hao Y."/>
            <person name="Huang J."/>
            <person name="Zhao X.-W."/>
            <person name="Ke S."/>
            <person name="Chen Y.-Y."/>
            <person name="Wu W.-L."/>
            <person name="Hsu J.-L."/>
            <person name="Lin Y.-F."/>
            <person name="Huang M.-D."/>
            <person name="Li C.-Y."/>
            <person name="Huang L."/>
            <person name="Wang Z.-W."/>
            <person name="Zhao X."/>
            <person name="Zhong W.-Y."/>
            <person name="Peng D.-H."/>
            <person name="Ahmad S."/>
            <person name="Lan S."/>
            <person name="Zhang J.-S."/>
            <person name="Tsai W.-C."/>
            <person name="Van De Peer Y."/>
            <person name="Liu Z.-J."/>
        </authorList>
    </citation>
    <scope>NUCLEOTIDE SEQUENCE</scope>
    <source>
        <strain evidence="9">SCP</strain>
        <tissue evidence="9">Leaves</tissue>
    </source>
</reference>
<dbReference type="Proteomes" id="UP001179952">
    <property type="component" value="Unassembled WGS sequence"/>
</dbReference>
<evidence type="ECO:0000256" key="2">
    <source>
        <dbReference type="ARBA" id="ARBA00022448"/>
    </source>
</evidence>
<evidence type="ECO:0000256" key="3">
    <source>
        <dbReference type="ARBA" id="ARBA00022475"/>
    </source>
</evidence>
<evidence type="ECO:0000313" key="9">
    <source>
        <dbReference type="EMBL" id="KAK1260246.1"/>
    </source>
</evidence>
<proteinExistence type="predicted"/>
<feature type="transmembrane region" description="Helical" evidence="8">
    <location>
        <begin position="12"/>
        <end position="31"/>
    </location>
</feature>
<protein>
    <submittedName>
        <fullName evidence="9">Uncharacterized protein</fullName>
    </submittedName>
</protein>
<keyword evidence="3" id="KW-1003">Cell membrane</keyword>
<keyword evidence="7 8" id="KW-0472">Membrane</keyword>
<evidence type="ECO:0000256" key="1">
    <source>
        <dbReference type="ARBA" id="ARBA00004429"/>
    </source>
</evidence>
<keyword evidence="2" id="KW-0813">Transport</keyword>
<dbReference type="PANTHER" id="PTHR32195:SF24">
    <property type="entry name" value="TRYPTOPHAN OR TYROSINE TRANSPORTER PROTEIN"/>
    <property type="match status" value="1"/>
</dbReference>
<comment type="caution">
    <text evidence="9">The sequence shown here is derived from an EMBL/GenBank/DDBJ whole genome shotgun (WGS) entry which is preliminary data.</text>
</comment>
<dbReference type="PANTHER" id="PTHR32195">
    <property type="entry name" value="OS07G0662800 PROTEIN"/>
    <property type="match status" value="1"/>
</dbReference>
<evidence type="ECO:0000256" key="5">
    <source>
        <dbReference type="ARBA" id="ARBA00022692"/>
    </source>
</evidence>
<evidence type="ECO:0000256" key="7">
    <source>
        <dbReference type="ARBA" id="ARBA00023136"/>
    </source>
</evidence>